<dbReference type="OrthoDB" id="6138683at2759"/>
<keyword evidence="2" id="KW-1185">Reference proteome</keyword>
<name>A0A3P6Q8B0_DIBLA</name>
<sequence>MQPSLDIPDNPEPQFLPEIGEFLELSNTNHLCDHPYKVTNERTRLDLRKYFLVNAWSDIGTCYQARRFPLTQLRRPTRGPTLELATKRDGFR</sequence>
<protein>
    <submittedName>
        <fullName evidence="1">Uncharacterized protein</fullName>
    </submittedName>
</protein>
<reference evidence="1 2" key="1">
    <citation type="submission" date="2018-11" db="EMBL/GenBank/DDBJ databases">
        <authorList>
            <consortium name="Pathogen Informatics"/>
        </authorList>
    </citation>
    <scope>NUCLEOTIDE SEQUENCE [LARGE SCALE GENOMIC DNA]</scope>
</reference>
<dbReference type="EMBL" id="UYRU01005325">
    <property type="protein sequence ID" value="VDK38653.1"/>
    <property type="molecule type" value="Genomic_DNA"/>
</dbReference>
<evidence type="ECO:0000313" key="2">
    <source>
        <dbReference type="Proteomes" id="UP000281553"/>
    </source>
</evidence>
<proteinExistence type="predicted"/>
<dbReference type="AlphaFoldDB" id="A0A3P6Q8B0"/>
<organism evidence="1 2">
    <name type="scientific">Dibothriocephalus latus</name>
    <name type="common">Fish tapeworm</name>
    <name type="synonym">Diphyllobothrium latum</name>
    <dbReference type="NCBI Taxonomy" id="60516"/>
    <lineage>
        <taxon>Eukaryota</taxon>
        <taxon>Metazoa</taxon>
        <taxon>Spiralia</taxon>
        <taxon>Lophotrochozoa</taxon>
        <taxon>Platyhelminthes</taxon>
        <taxon>Cestoda</taxon>
        <taxon>Eucestoda</taxon>
        <taxon>Diphyllobothriidea</taxon>
        <taxon>Diphyllobothriidae</taxon>
        <taxon>Dibothriocephalus</taxon>
    </lineage>
</organism>
<dbReference type="Proteomes" id="UP000281553">
    <property type="component" value="Unassembled WGS sequence"/>
</dbReference>
<evidence type="ECO:0000313" key="1">
    <source>
        <dbReference type="EMBL" id="VDK38653.1"/>
    </source>
</evidence>
<accession>A0A3P6Q8B0</accession>
<gene>
    <name evidence="1" type="ORF">DILT_LOCUS966</name>
</gene>